<sequence length="105" mass="11857">MNQPRGRVDHKRRTADDQAVRARDIPHCALNRLLIKALLIKHNIRPDNAAAAAAGDIVLRVNNRLQRIRFTAVHTVIAVHRTVQLIDLFAAGELVQPVDVLRHNR</sequence>
<dbReference type="EMBL" id="VSSQ01029433">
    <property type="protein sequence ID" value="MPM79574.1"/>
    <property type="molecule type" value="Genomic_DNA"/>
</dbReference>
<organism evidence="1">
    <name type="scientific">bioreactor metagenome</name>
    <dbReference type="NCBI Taxonomy" id="1076179"/>
    <lineage>
        <taxon>unclassified sequences</taxon>
        <taxon>metagenomes</taxon>
        <taxon>ecological metagenomes</taxon>
    </lineage>
</organism>
<accession>A0A645CRQ1</accession>
<name>A0A645CRQ1_9ZZZZ</name>
<gene>
    <name evidence="1" type="ORF">SDC9_126613</name>
</gene>
<reference evidence="1" key="1">
    <citation type="submission" date="2019-08" db="EMBL/GenBank/DDBJ databases">
        <authorList>
            <person name="Kucharzyk K."/>
            <person name="Murdoch R.W."/>
            <person name="Higgins S."/>
            <person name="Loffler F."/>
        </authorList>
    </citation>
    <scope>NUCLEOTIDE SEQUENCE</scope>
</reference>
<protein>
    <submittedName>
        <fullName evidence="1">Uncharacterized protein</fullName>
    </submittedName>
</protein>
<comment type="caution">
    <text evidence="1">The sequence shown here is derived from an EMBL/GenBank/DDBJ whole genome shotgun (WGS) entry which is preliminary data.</text>
</comment>
<proteinExistence type="predicted"/>
<dbReference type="AlphaFoldDB" id="A0A645CRQ1"/>
<evidence type="ECO:0000313" key="1">
    <source>
        <dbReference type="EMBL" id="MPM79574.1"/>
    </source>
</evidence>